<keyword evidence="1" id="KW-0812">Transmembrane</keyword>
<gene>
    <name evidence="2" type="ORF">BDV95DRAFT_271796</name>
</gene>
<accession>A0A7C8M168</accession>
<dbReference type="EMBL" id="JAADJZ010000039">
    <property type="protein sequence ID" value="KAF2864879.1"/>
    <property type="molecule type" value="Genomic_DNA"/>
</dbReference>
<feature type="transmembrane region" description="Helical" evidence="1">
    <location>
        <begin position="110"/>
        <end position="131"/>
    </location>
</feature>
<dbReference type="AlphaFoldDB" id="A0A7C8M168"/>
<evidence type="ECO:0000256" key="1">
    <source>
        <dbReference type="SAM" id="Phobius"/>
    </source>
</evidence>
<keyword evidence="1" id="KW-0472">Membrane</keyword>
<name>A0A7C8M168_9PLEO</name>
<organism evidence="2 3">
    <name type="scientific">Massariosphaeria phaeospora</name>
    <dbReference type="NCBI Taxonomy" id="100035"/>
    <lineage>
        <taxon>Eukaryota</taxon>
        <taxon>Fungi</taxon>
        <taxon>Dikarya</taxon>
        <taxon>Ascomycota</taxon>
        <taxon>Pezizomycotina</taxon>
        <taxon>Dothideomycetes</taxon>
        <taxon>Pleosporomycetidae</taxon>
        <taxon>Pleosporales</taxon>
        <taxon>Pleosporales incertae sedis</taxon>
        <taxon>Massariosphaeria</taxon>
    </lineage>
</organism>
<sequence>MLDAILLETCKRHYSSHFEKMIGRAGLSITRYMRPSSSDTGSILVIGQNATAHEGERQGAGIRTGSRVAISSLSRAPVVRLSRIAASFLSYLPSLLTGLFFSMVQSTRTIIQLCWMLSSFLAFVHCHFVVLGSLEQVSRWFEQFGTGPRRGHWGKSFDGIGSYVDTPSRAYGLDKIRTIEKRADFLQL</sequence>
<evidence type="ECO:0000313" key="3">
    <source>
        <dbReference type="Proteomes" id="UP000481861"/>
    </source>
</evidence>
<dbReference type="Proteomes" id="UP000481861">
    <property type="component" value="Unassembled WGS sequence"/>
</dbReference>
<comment type="caution">
    <text evidence="2">The sequence shown here is derived from an EMBL/GenBank/DDBJ whole genome shotgun (WGS) entry which is preliminary data.</text>
</comment>
<evidence type="ECO:0000313" key="2">
    <source>
        <dbReference type="EMBL" id="KAF2864879.1"/>
    </source>
</evidence>
<keyword evidence="3" id="KW-1185">Reference proteome</keyword>
<reference evidence="2 3" key="1">
    <citation type="submission" date="2020-01" db="EMBL/GenBank/DDBJ databases">
        <authorList>
            <consortium name="DOE Joint Genome Institute"/>
            <person name="Haridas S."/>
            <person name="Albert R."/>
            <person name="Binder M."/>
            <person name="Bloem J."/>
            <person name="Labutti K."/>
            <person name="Salamov A."/>
            <person name="Andreopoulos B."/>
            <person name="Baker S.E."/>
            <person name="Barry K."/>
            <person name="Bills G."/>
            <person name="Bluhm B.H."/>
            <person name="Cannon C."/>
            <person name="Castanera R."/>
            <person name="Culley D.E."/>
            <person name="Daum C."/>
            <person name="Ezra D."/>
            <person name="Gonzalez J.B."/>
            <person name="Henrissat B."/>
            <person name="Kuo A."/>
            <person name="Liang C."/>
            <person name="Lipzen A."/>
            <person name="Lutzoni F."/>
            <person name="Magnuson J."/>
            <person name="Mondo S."/>
            <person name="Nolan M."/>
            <person name="Ohm R."/>
            <person name="Pangilinan J."/>
            <person name="Park H.-J.H."/>
            <person name="Ramirez L."/>
            <person name="Alfaro M."/>
            <person name="Sun H."/>
            <person name="Tritt A."/>
            <person name="Yoshinaga Y."/>
            <person name="Zwiers L.-H.L."/>
            <person name="Turgeon B.G."/>
            <person name="Goodwin S.B."/>
            <person name="Spatafora J.W."/>
            <person name="Crous P.W."/>
            <person name="Grigoriev I.V."/>
        </authorList>
    </citation>
    <scope>NUCLEOTIDE SEQUENCE [LARGE SCALE GENOMIC DNA]</scope>
    <source>
        <strain evidence="2 3">CBS 611.86</strain>
    </source>
</reference>
<proteinExistence type="predicted"/>
<keyword evidence="1" id="KW-1133">Transmembrane helix</keyword>
<protein>
    <submittedName>
        <fullName evidence="2">Uncharacterized protein</fullName>
    </submittedName>
</protein>
<feature type="transmembrane region" description="Helical" evidence="1">
    <location>
        <begin position="84"/>
        <end position="104"/>
    </location>
</feature>